<dbReference type="Proteomes" id="UP000281245">
    <property type="component" value="Unassembled WGS sequence"/>
</dbReference>
<dbReference type="EMBL" id="QWIJ01000202">
    <property type="protein sequence ID" value="RMX85762.1"/>
    <property type="molecule type" value="Genomic_DNA"/>
</dbReference>
<evidence type="ECO:0008006" key="7">
    <source>
        <dbReference type="Google" id="ProtNLM"/>
    </source>
</evidence>
<feature type="compositionally biased region" description="Polar residues" evidence="1">
    <location>
        <begin position="203"/>
        <end position="234"/>
    </location>
</feature>
<evidence type="ECO:0000256" key="2">
    <source>
        <dbReference type="SAM" id="Phobius"/>
    </source>
</evidence>
<reference evidence="5 6" key="1">
    <citation type="journal article" date="2018" name="BMC Genomics">
        <title>Genomic evidence for intraspecific hybridization in a clonal and extremely halotolerant yeast.</title>
        <authorList>
            <person name="Gostincar C."/>
            <person name="Stajich J.E."/>
            <person name="Zupancic J."/>
            <person name="Zalar P."/>
            <person name="Gunde-Cimerman N."/>
        </authorList>
    </citation>
    <scope>NUCLEOTIDE SEQUENCE [LARGE SCALE GENOMIC DNA]</scope>
    <source>
        <strain evidence="4 6">EXF-6654</strain>
        <strain evidence="3 5">EXF-6656</strain>
    </source>
</reference>
<gene>
    <name evidence="4" type="ORF">D0868_01069</name>
    <name evidence="3" type="ORF">D0869_03576</name>
</gene>
<feature type="compositionally biased region" description="Low complexity" evidence="1">
    <location>
        <begin position="256"/>
        <end position="272"/>
    </location>
</feature>
<sequence length="366" mass="38129">MATTLARTTSSPRNTSSLGNTLTPTSRSPAQPQANTSPSPLAAAKSAVSSVTPSKSPTPGTPRQQPSSPAVSTPGAWQHPRMDEVLRRRDANRFDKSHMQMVALNLALLVLTFLTSTLTRSILPRTLLTSPTYQSTTFYTHLLLRAFLTLNIALSLAPLFRPQDPCDDIPLTDSQRYHLGLPPRTRPATPREENEYITPPRYSRNSSTPQSDRGGNSTRLFASESPLGTRSAGTVGSPLDSSLRGGPGSSLGGSPFGTSSSQRRPSPRQRSSFQGSMTQRSSPLGGLNNDLDGFGSSLFGGSTGTPTKSTGAATTTPVVGKASVGLNSKWLYEKGRGSPRGAGGGGGSGSSSSGFAGFGGGGSVFT</sequence>
<dbReference type="GO" id="GO:0070762">
    <property type="term" value="C:nuclear pore transmembrane ring"/>
    <property type="evidence" value="ECO:0007669"/>
    <property type="project" value="TreeGrafter"/>
</dbReference>
<evidence type="ECO:0000313" key="6">
    <source>
        <dbReference type="Proteomes" id="UP000282582"/>
    </source>
</evidence>
<feature type="region of interest" description="Disordered" evidence="1">
    <location>
        <begin position="332"/>
        <end position="366"/>
    </location>
</feature>
<proteinExistence type="predicted"/>
<dbReference type="GO" id="GO:0005640">
    <property type="term" value="C:nuclear outer membrane"/>
    <property type="evidence" value="ECO:0007669"/>
    <property type="project" value="TreeGrafter"/>
</dbReference>
<dbReference type="GO" id="GO:0006606">
    <property type="term" value="P:protein import into nucleus"/>
    <property type="evidence" value="ECO:0007669"/>
    <property type="project" value="TreeGrafter"/>
</dbReference>
<comment type="caution">
    <text evidence="4">The sequence shown here is derived from an EMBL/GenBank/DDBJ whole genome shotgun (WGS) entry which is preliminary data.</text>
</comment>
<dbReference type="EMBL" id="QWIK01000044">
    <property type="protein sequence ID" value="RMY15106.1"/>
    <property type="molecule type" value="Genomic_DNA"/>
</dbReference>
<keyword evidence="2" id="KW-0812">Transmembrane</keyword>
<dbReference type="AlphaFoldDB" id="A0A3M6ZII6"/>
<evidence type="ECO:0000256" key="1">
    <source>
        <dbReference type="SAM" id="MobiDB-lite"/>
    </source>
</evidence>
<feature type="compositionally biased region" description="Gly residues" evidence="1">
    <location>
        <begin position="356"/>
        <end position="366"/>
    </location>
</feature>
<name>A0A3M6ZII6_HORWE</name>
<dbReference type="GO" id="GO:0030474">
    <property type="term" value="P:spindle pole body duplication"/>
    <property type="evidence" value="ECO:0007669"/>
    <property type="project" value="TreeGrafter"/>
</dbReference>
<dbReference type="Pfam" id="PF08058">
    <property type="entry name" value="NPCC"/>
    <property type="match status" value="1"/>
</dbReference>
<dbReference type="PANTHER" id="PTHR28003">
    <property type="entry name" value="NUCLEOPORIN POM34"/>
    <property type="match status" value="1"/>
</dbReference>
<protein>
    <recommendedName>
        <fullName evidence="7">Nuclear pore complex component</fullName>
    </recommendedName>
</protein>
<dbReference type="PANTHER" id="PTHR28003:SF1">
    <property type="entry name" value="NUCLEOPORIN POM34"/>
    <property type="match status" value="1"/>
</dbReference>
<accession>A0A3M6ZII6</accession>
<organism evidence="4 6">
    <name type="scientific">Hortaea werneckii</name>
    <name type="common">Black yeast</name>
    <name type="synonym">Cladosporium werneckii</name>
    <dbReference type="NCBI Taxonomy" id="91943"/>
    <lineage>
        <taxon>Eukaryota</taxon>
        <taxon>Fungi</taxon>
        <taxon>Dikarya</taxon>
        <taxon>Ascomycota</taxon>
        <taxon>Pezizomycotina</taxon>
        <taxon>Dothideomycetes</taxon>
        <taxon>Dothideomycetidae</taxon>
        <taxon>Mycosphaerellales</taxon>
        <taxon>Teratosphaeriaceae</taxon>
        <taxon>Hortaea</taxon>
    </lineage>
</organism>
<evidence type="ECO:0000313" key="4">
    <source>
        <dbReference type="EMBL" id="RMY15106.1"/>
    </source>
</evidence>
<dbReference type="VEuPathDB" id="FungiDB:BTJ68_13414"/>
<feature type="compositionally biased region" description="Polar residues" evidence="1">
    <location>
        <begin position="1"/>
        <end position="35"/>
    </location>
</feature>
<feature type="transmembrane region" description="Helical" evidence="2">
    <location>
        <begin position="142"/>
        <end position="160"/>
    </location>
</feature>
<feature type="compositionally biased region" description="Low complexity" evidence="1">
    <location>
        <begin position="284"/>
        <end position="316"/>
    </location>
</feature>
<evidence type="ECO:0000313" key="5">
    <source>
        <dbReference type="Proteomes" id="UP000281245"/>
    </source>
</evidence>
<feature type="region of interest" description="Disordered" evidence="1">
    <location>
        <begin position="171"/>
        <end position="316"/>
    </location>
</feature>
<feature type="compositionally biased region" description="Gly residues" evidence="1">
    <location>
        <begin position="338"/>
        <end position="349"/>
    </location>
</feature>
<keyword evidence="2" id="KW-0472">Membrane</keyword>
<feature type="region of interest" description="Disordered" evidence="1">
    <location>
        <begin position="1"/>
        <end position="82"/>
    </location>
</feature>
<dbReference type="OrthoDB" id="429932at2759"/>
<dbReference type="InterPro" id="IPR012578">
    <property type="entry name" value="Nucl_pore_cmplx"/>
</dbReference>
<evidence type="ECO:0000313" key="3">
    <source>
        <dbReference type="EMBL" id="RMX85762.1"/>
    </source>
</evidence>
<feature type="transmembrane region" description="Helical" evidence="2">
    <location>
        <begin position="102"/>
        <end position="122"/>
    </location>
</feature>
<feature type="compositionally biased region" description="Gly residues" evidence="1">
    <location>
        <begin position="245"/>
        <end position="255"/>
    </location>
</feature>
<feature type="compositionally biased region" description="Low complexity" evidence="1">
    <location>
        <begin position="36"/>
        <end position="62"/>
    </location>
</feature>
<feature type="compositionally biased region" description="Polar residues" evidence="1">
    <location>
        <begin position="273"/>
        <end position="282"/>
    </location>
</feature>
<dbReference type="Proteomes" id="UP000282582">
    <property type="component" value="Unassembled WGS sequence"/>
</dbReference>
<keyword evidence="2" id="KW-1133">Transmembrane helix</keyword>